<organism evidence="1 2">
    <name type="scientific">Paramecium pentaurelia</name>
    <dbReference type="NCBI Taxonomy" id="43138"/>
    <lineage>
        <taxon>Eukaryota</taxon>
        <taxon>Sar</taxon>
        <taxon>Alveolata</taxon>
        <taxon>Ciliophora</taxon>
        <taxon>Intramacronucleata</taxon>
        <taxon>Oligohymenophorea</taxon>
        <taxon>Peniculida</taxon>
        <taxon>Parameciidae</taxon>
        <taxon>Paramecium</taxon>
    </lineage>
</organism>
<dbReference type="EMBL" id="CAJJDO010000068">
    <property type="protein sequence ID" value="CAD8177766.1"/>
    <property type="molecule type" value="Genomic_DNA"/>
</dbReference>
<reference evidence="1" key="1">
    <citation type="submission" date="2021-01" db="EMBL/GenBank/DDBJ databases">
        <authorList>
            <consortium name="Genoscope - CEA"/>
            <person name="William W."/>
        </authorList>
    </citation>
    <scope>NUCLEOTIDE SEQUENCE</scope>
</reference>
<accession>A0A8S1VTC1</accession>
<evidence type="ECO:0008006" key="3">
    <source>
        <dbReference type="Google" id="ProtNLM"/>
    </source>
</evidence>
<sequence>MINFLSKMQFAVTKLPQLCKGVLPQKFEQLIYLDLVISSINQIKKADKDLLILSSKHFYLITNYYELCTYEEMKAELKKLKIEDIKNILLNNAQEILKSKQNSVANFVSIIPVLSRNFNLNEFSQLIEEQLKEMIEIVKDRHECKKFSNITLTRFCKSMGYILRNSDNQSLKQHYQTFIFQIIINKPNTQLRHIYSMLHYLQFIKYNQIISYLNQKQLATEVSKFILQRFRTQLNFEPDISENPEFYSQLSSFLFKTNYFPYDDALFIEETLLQKVKFKEEKVEFAYLKLLFCQLSKVGVGEKLIKRMLQIHKKMQMEKEFLPYYLLSLLYFQTSHIMDQFRMNPTKENMERLIKEPHYIQPLIDQAIDAIRQFGYAQVAYPQESINQTKICQAILNCFNIKLFEKENIKAQFNQNNSQTGRTNEINNDVEDFLQSIGIEFIKEYNEGFYSYDYWIPSLNIIIECDGSFHYQTNSYDKKDSSTLARDFLILNSNRKLISINWFKQREKRFTEDKFGYISQLWNKLDKNPDIIYAQ</sequence>
<gene>
    <name evidence="1" type="ORF">PPENT_87.1.T0680072</name>
</gene>
<keyword evidence="2" id="KW-1185">Reference proteome</keyword>
<comment type="caution">
    <text evidence="1">The sequence shown here is derived from an EMBL/GenBank/DDBJ whole genome shotgun (WGS) entry which is preliminary data.</text>
</comment>
<evidence type="ECO:0000313" key="2">
    <source>
        <dbReference type="Proteomes" id="UP000689195"/>
    </source>
</evidence>
<evidence type="ECO:0000313" key="1">
    <source>
        <dbReference type="EMBL" id="CAD8177766.1"/>
    </source>
</evidence>
<name>A0A8S1VTC1_9CILI</name>
<protein>
    <recommendedName>
        <fullName evidence="3">RAP domain-containing protein</fullName>
    </recommendedName>
</protein>
<proteinExistence type="predicted"/>
<dbReference type="Proteomes" id="UP000689195">
    <property type="component" value="Unassembled WGS sequence"/>
</dbReference>
<dbReference type="AlphaFoldDB" id="A0A8S1VTC1"/>
<dbReference type="OrthoDB" id="300736at2759"/>